<keyword evidence="2" id="KW-0663">Pyridoxal phosphate</keyword>
<evidence type="ECO:0000313" key="6">
    <source>
        <dbReference type="Proteomes" id="UP000734854"/>
    </source>
</evidence>
<evidence type="ECO:0000313" key="5">
    <source>
        <dbReference type="EMBL" id="KAG6479477.1"/>
    </source>
</evidence>
<protein>
    <recommendedName>
        <fullName evidence="4">Alliinase C-terminal domain-containing protein</fullName>
    </recommendedName>
</protein>
<proteinExistence type="predicted"/>
<dbReference type="CDD" id="cd00609">
    <property type="entry name" value="AAT_like"/>
    <property type="match status" value="1"/>
</dbReference>
<feature type="compositionally biased region" description="Polar residues" evidence="3">
    <location>
        <begin position="1"/>
        <end position="15"/>
    </location>
</feature>
<sequence length="383" mass="42779">MSLNGDVSNLSSQRPTSKDAIVNLDRGDPTMYEAFWKSAGADADTFIPGWTSMSYFSDATKLCFYLNAQLTHQIRRLHNLVGNAIAGDDRFIIVGTGSSQLFQASLYALSPPDAAEPMSVVSLAPYYSTYAPMTDLLQSRLHKWAGDASKFAGDRYIEIVCTPNNPDGSIREAVLCSGDGKTIHDLAYYWPQYTPITHAADHDIMLFTLSKITGHAGSRIGWAVVKDREVAKRMMYYITLNSIGVAKEAQLRAEKILQVVSDGYENTPNPDVEMKLFHFGREKLAVRWRKLVEAVKASGIFTVPSFEPAFCNFIGEVTENLPAFAWIKCEKNEVEDLERYLKEKGVIARGGIQFGMEARYARISMLDRDPTFDLFLERLSAMS</sequence>
<dbReference type="OrthoDB" id="2020362at2759"/>
<dbReference type="Proteomes" id="UP000734854">
    <property type="component" value="Unassembled WGS sequence"/>
</dbReference>
<name>A0A8J5F5Z3_ZINOF</name>
<comment type="caution">
    <text evidence="5">The sequence shown here is derived from an EMBL/GenBank/DDBJ whole genome shotgun (WGS) entry which is preliminary data.</text>
</comment>
<evidence type="ECO:0000259" key="4">
    <source>
        <dbReference type="Pfam" id="PF04864"/>
    </source>
</evidence>
<dbReference type="GO" id="GO:0008483">
    <property type="term" value="F:transaminase activity"/>
    <property type="evidence" value="ECO:0007669"/>
    <property type="project" value="TreeGrafter"/>
</dbReference>
<feature type="domain" description="Alliinase C-terminal" evidence="4">
    <location>
        <begin position="22"/>
        <end position="382"/>
    </location>
</feature>
<comment type="cofactor">
    <cofactor evidence="1">
        <name>pyridoxal 5'-phosphate</name>
        <dbReference type="ChEBI" id="CHEBI:597326"/>
    </cofactor>
</comment>
<accession>A0A8J5F5Z3</accession>
<evidence type="ECO:0000256" key="3">
    <source>
        <dbReference type="SAM" id="MobiDB-lite"/>
    </source>
</evidence>
<dbReference type="Pfam" id="PF04864">
    <property type="entry name" value="Alliinase_C"/>
    <property type="match status" value="1"/>
</dbReference>
<dbReference type="PANTHER" id="PTHR43795:SF22">
    <property type="entry name" value="TRYPTOPHAN AMINOTRANSFERASE-RELATED PROTEIN 2"/>
    <property type="match status" value="1"/>
</dbReference>
<feature type="region of interest" description="Disordered" evidence="3">
    <location>
        <begin position="1"/>
        <end position="22"/>
    </location>
</feature>
<dbReference type="EMBL" id="JACMSC010000017">
    <property type="protein sequence ID" value="KAG6479477.1"/>
    <property type="molecule type" value="Genomic_DNA"/>
</dbReference>
<dbReference type="PANTHER" id="PTHR43795">
    <property type="entry name" value="BIFUNCTIONAL ASPARTATE AMINOTRANSFERASE AND GLUTAMATE/ASPARTATE-PREPHENATE AMINOTRANSFERASE-RELATED"/>
    <property type="match status" value="1"/>
</dbReference>
<evidence type="ECO:0000256" key="2">
    <source>
        <dbReference type="ARBA" id="ARBA00022898"/>
    </source>
</evidence>
<dbReference type="InterPro" id="IPR006948">
    <property type="entry name" value="Alliinase_C"/>
</dbReference>
<keyword evidence="6" id="KW-1185">Reference proteome</keyword>
<dbReference type="GO" id="GO:0016846">
    <property type="term" value="F:carbon-sulfur lyase activity"/>
    <property type="evidence" value="ECO:0007669"/>
    <property type="project" value="InterPro"/>
</dbReference>
<dbReference type="GO" id="GO:0006520">
    <property type="term" value="P:amino acid metabolic process"/>
    <property type="evidence" value="ECO:0007669"/>
    <property type="project" value="TreeGrafter"/>
</dbReference>
<reference evidence="5 6" key="1">
    <citation type="submission" date="2020-08" db="EMBL/GenBank/DDBJ databases">
        <title>Plant Genome Project.</title>
        <authorList>
            <person name="Zhang R.-G."/>
        </authorList>
    </citation>
    <scope>NUCLEOTIDE SEQUENCE [LARGE SCALE GENOMIC DNA]</scope>
    <source>
        <tissue evidence="5">Rhizome</tissue>
    </source>
</reference>
<evidence type="ECO:0000256" key="1">
    <source>
        <dbReference type="ARBA" id="ARBA00001933"/>
    </source>
</evidence>
<dbReference type="AlphaFoldDB" id="A0A8J5F5Z3"/>
<organism evidence="5 6">
    <name type="scientific">Zingiber officinale</name>
    <name type="common">Ginger</name>
    <name type="synonym">Amomum zingiber</name>
    <dbReference type="NCBI Taxonomy" id="94328"/>
    <lineage>
        <taxon>Eukaryota</taxon>
        <taxon>Viridiplantae</taxon>
        <taxon>Streptophyta</taxon>
        <taxon>Embryophyta</taxon>
        <taxon>Tracheophyta</taxon>
        <taxon>Spermatophyta</taxon>
        <taxon>Magnoliopsida</taxon>
        <taxon>Liliopsida</taxon>
        <taxon>Zingiberales</taxon>
        <taxon>Zingiberaceae</taxon>
        <taxon>Zingiber</taxon>
    </lineage>
</organism>
<gene>
    <name evidence="5" type="ORF">ZIOFF_062943</name>
</gene>
<dbReference type="InterPro" id="IPR050478">
    <property type="entry name" value="Ethylene_sulfur-biosynth"/>
</dbReference>